<dbReference type="Proteomes" id="UP000199513">
    <property type="component" value="Unassembled WGS sequence"/>
</dbReference>
<accession>A0A1I2EQG3</accession>
<dbReference type="EMBL" id="FONY01000010">
    <property type="protein sequence ID" value="SFE94460.1"/>
    <property type="molecule type" value="Genomic_DNA"/>
</dbReference>
<evidence type="ECO:0000313" key="2">
    <source>
        <dbReference type="Proteomes" id="UP000199513"/>
    </source>
</evidence>
<reference evidence="1 2" key="1">
    <citation type="submission" date="2016-10" db="EMBL/GenBank/DDBJ databases">
        <authorList>
            <person name="de Groot N.N."/>
        </authorList>
    </citation>
    <scope>NUCLEOTIDE SEQUENCE [LARGE SCALE GENOMIC DNA]</scope>
    <source>
        <strain>GEY</strain>
        <strain evidence="2">DSM 9560</strain>
    </source>
</reference>
<sequence length="1200" mass="136271">MPYVMVVTRKKQNKKFKPTNSKRNTMKYKPLIINTNKGQAEGTPAVWNEMQNVQNFIKDISTPTVNTAQGSVELSAVISGIPTPWARAMMFRYAIEYPSHPPSVPPVGGETGGGGVFSFFKSLQDEWKGLIAVLALDNSPISVEKVELKYDRPDNLFEVKGALGNMLFDSKHLWTDAEEIERNPDTPPYIQIIKYNGIVIGGTSPHSLLFAAPVYQIQPNKSISTFYKNGRFTNPVIYLDNESLQKLFVYVQFIRENIVRFQDKLSIPKKPKHDLTLVKNFLAVFEKEILDQARKNNFELNPEGLVGSLDKFKKPFDIIFNSESKIYGYQGNFYSQKINDNAKEVNLSELLLPADTHLVEIRFAPHESAEKCTVHLLEAQGDERKRFYALPLSQKGIIHFEETLHLLLGKVKDSNYRNSLSAVYEPEKRQVKVTLSLEIDNGKSNLTIESIYGESKTQDYVINSKKIIAFPDFVSDLWQSYYLYSELPHNTNEVVRAHPVLADYDFKFKIIPKNPDVKDSHDSLAILGSVNLSAVPLRVQDLTGLSNLLVQYDYDKLGATNVKYEIYESKLPFKGVELRSQNLAQGGNKICGYLVAKDIRLSDKYSFKKLQFNSLQPAKIGFDFGSNNICVSFTKSYSQPQLIHFKNRRRFFLGNEIEDEQKVKPAEPNELFFFQNEERLGQLKSMILVHDEKRLAKGEIDIAKAVSGGFPVFEYNVPVSEPITSTKYTVRLGTSQAEIYYNMKWSHVEKENKYKEALLKTLWLKIYAELFAENEAYPAELAWAYPSAMSESTRIQYGLLWESVAMQKPLNEQYAKAKVAAVHAIDHRALTESEAVCKYALSSLGGMSPSQDILVVGYDVGGSTTDILMILKVKDEKGNYINRLIKQSSVLVAASALAESVKKSRKLQTAIQTFVEQMPHIGTIYGIKNINEQTAPYFLNVLFDRLNHEDLDNLYKTFFRTEAKEIFAVSAFITGLLSFYSGQITAKVIEKYPEIKMVQRGFYGKGGKIFDWLPSVVQGLGEQFYNDCFLAGVNLSGLRNLTDLRLLSSLGGKHHKSEVSFGLSTSQEVDMSNANEIPEIIGESGYRFEGHEFTHLDKIEVHHLENFDGAFGVPSQFAQLQKFVDLYCQFADRFKLINTQTIKREMELLPVTFRNYLSTYPEYVAARERRTKGDSFDFCSPLIVLEGMCLFEKVILEKCF</sequence>
<keyword evidence="2" id="KW-1185">Reference proteome</keyword>
<protein>
    <submittedName>
        <fullName evidence="1">Uncharacterized protein</fullName>
    </submittedName>
</protein>
<evidence type="ECO:0000313" key="1">
    <source>
        <dbReference type="EMBL" id="SFE94460.1"/>
    </source>
</evidence>
<dbReference type="STRING" id="1003.SAMN04488541_1010117"/>
<name>A0A1I2EQG3_9BACT</name>
<gene>
    <name evidence="1" type="ORF">SAMN04488541_1010117</name>
</gene>
<dbReference type="AlphaFoldDB" id="A0A1I2EQG3"/>
<organism evidence="1 2">
    <name type="scientific">Thermoflexibacter ruber</name>
    <dbReference type="NCBI Taxonomy" id="1003"/>
    <lineage>
        <taxon>Bacteria</taxon>
        <taxon>Pseudomonadati</taxon>
        <taxon>Bacteroidota</taxon>
        <taxon>Cytophagia</taxon>
        <taxon>Cytophagales</taxon>
        <taxon>Thermoflexibacteraceae</taxon>
        <taxon>Thermoflexibacter</taxon>
    </lineage>
</organism>
<proteinExistence type="predicted"/>